<evidence type="ECO:0000313" key="3">
    <source>
        <dbReference type="Proteomes" id="UP001595814"/>
    </source>
</evidence>
<organism evidence="2 3">
    <name type="scientific">Euzebyella saccharophila</name>
    <dbReference type="NCBI Taxonomy" id="679664"/>
    <lineage>
        <taxon>Bacteria</taxon>
        <taxon>Pseudomonadati</taxon>
        <taxon>Bacteroidota</taxon>
        <taxon>Flavobacteriia</taxon>
        <taxon>Flavobacteriales</taxon>
        <taxon>Flavobacteriaceae</taxon>
        <taxon>Euzebyella</taxon>
    </lineage>
</organism>
<dbReference type="RefSeq" id="WP_262892174.1">
    <property type="nucleotide sequence ID" value="NZ_JACYFJ010000001.1"/>
</dbReference>
<evidence type="ECO:0000313" key="2">
    <source>
        <dbReference type="EMBL" id="MFC4096191.1"/>
    </source>
</evidence>
<keyword evidence="1" id="KW-0472">Membrane</keyword>
<keyword evidence="3" id="KW-1185">Reference proteome</keyword>
<dbReference type="EMBL" id="JBHSAW010000004">
    <property type="protein sequence ID" value="MFC4096191.1"/>
    <property type="molecule type" value="Genomic_DNA"/>
</dbReference>
<proteinExistence type="predicted"/>
<dbReference type="Proteomes" id="UP001595814">
    <property type="component" value="Unassembled WGS sequence"/>
</dbReference>
<protein>
    <submittedName>
        <fullName evidence="2">Uncharacterized protein</fullName>
    </submittedName>
</protein>
<gene>
    <name evidence="2" type="ORF">ACFOUT_09910</name>
</gene>
<name>A0ABV8JPY7_9FLAO</name>
<evidence type="ECO:0000256" key="1">
    <source>
        <dbReference type="SAM" id="Phobius"/>
    </source>
</evidence>
<sequence>MEQELPVGVKMLNLFLRIMVGCLVLVLAAVPVMLILDKIGLFE</sequence>
<keyword evidence="1" id="KW-0812">Transmembrane</keyword>
<accession>A0ABV8JPY7</accession>
<comment type="caution">
    <text evidence="2">The sequence shown here is derived from an EMBL/GenBank/DDBJ whole genome shotgun (WGS) entry which is preliminary data.</text>
</comment>
<keyword evidence="1" id="KW-1133">Transmembrane helix</keyword>
<reference evidence="3" key="1">
    <citation type="journal article" date="2019" name="Int. J. Syst. Evol. Microbiol.">
        <title>The Global Catalogue of Microorganisms (GCM) 10K type strain sequencing project: providing services to taxonomists for standard genome sequencing and annotation.</title>
        <authorList>
            <consortium name="The Broad Institute Genomics Platform"/>
            <consortium name="The Broad Institute Genome Sequencing Center for Infectious Disease"/>
            <person name="Wu L."/>
            <person name="Ma J."/>
        </authorList>
    </citation>
    <scope>NUCLEOTIDE SEQUENCE [LARGE SCALE GENOMIC DNA]</scope>
    <source>
        <strain evidence="3">CECT 7477</strain>
    </source>
</reference>
<feature type="transmembrane region" description="Helical" evidence="1">
    <location>
        <begin position="14"/>
        <end position="36"/>
    </location>
</feature>